<dbReference type="PROSITE" id="PS51186">
    <property type="entry name" value="GNAT"/>
    <property type="match status" value="1"/>
</dbReference>
<dbReference type="InterPro" id="IPR045039">
    <property type="entry name" value="NSI-like"/>
</dbReference>
<dbReference type="GO" id="GO:0005737">
    <property type="term" value="C:cytoplasm"/>
    <property type="evidence" value="ECO:0007669"/>
    <property type="project" value="TreeGrafter"/>
</dbReference>
<dbReference type="PANTHER" id="PTHR43626">
    <property type="entry name" value="ACYL-COA N-ACYLTRANSFERASE"/>
    <property type="match status" value="1"/>
</dbReference>
<dbReference type="Gene3D" id="3.40.630.30">
    <property type="match status" value="1"/>
</dbReference>
<evidence type="ECO:0000259" key="3">
    <source>
        <dbReference type="PROSITE" id="PS51186"/>
    </source>
</evidence>
<name>A0A4Q9DSU3_9BACL</name>
<sequence>MRSELMIIYKSDETPSLKEVIALYNKAALRRPNDERRMELMLKNANIKVSAWHNGKLVGFLRAFTDFCFDCYINDIAVDPEYQGLGIGKGLVEYLKPQLEKDTLMFLISAPKSKGFYEKIGFSNFKDIEDTWHQVIK</sequence>
<evidence type="ECO:0000256" key="1">
    <source>
        <dbReference type="ARBA" id="ARBA00022679"/>
    </source>
</evidence>
<keyword evidence="1 4" id="KW-0808">Transferase</keyword>
<feature type="domain" description="N-acetyltransferase" evidence="3">
    <location>
        <begin position="7"/>
        <end position="137"/>
    </location>
</feature>
<proteinExistence type="predicted"/>
<dbReference type="InterPro" id="IPR000182">
    <property type="entry name" value="GNAT_dom"/>
</dbReference>
<dbReference type="CDD" id="cd04301">
    <property type="entry name" value="NAT_SF"/>
    <property type="match status" value="1"/>
</dbReference>
<evidence type="ECO:0000313" key="4">
    <source>
        <dbReference type="EMBL" id="TBL79156.1"/>
    </source>
</evidence>
<accession>A0A4Q9DSU3</accession>
<dbReference type="GO" id="GO:0008080">
    <property type="term" value="F:N-acetyltransferase activity"/>
    <property type="evidence" value="ECO:0007669"/>
    <property type="project" value="InterPro"/>
</dbReference>
<comment type="caution">
    <text evidence="4">The sequence shown here is derived from an EMBL/GenBank/DDBJ whole genome shotgun (WGS) entry which is preliminary data.</text>
</comment>
<keyword evidence="2" id="KW-0012">Acyltransferase</keyword>
<dbReference type="Pfam" id="PF00583">
    <property type="entry name" value="Acetyltransf_1"/>
    <property type="match status" value="1"/>
</dbReference>
<dbReference type="OrthoDB" id="9775804at2"/>
<dbReference type="InterPro" id="IPR016181">
    <property type="entry name" value="Acyl_CoA_acyltransferase"/>
</dbReference>
<gene>
    <name evidence="4" type="ORF">EYB31_13150</name>
</gene>
<keyword evidence="5" id="KW-1185">Reference proteome</keyword>
<evidence type="ECO:0000313" key="5">
    <source>
        <dbReference type="Proteomes" id="UP000293142"/>
    </source>
</evidence>
<dbReference type="SUPFAM" id="SSF55729">
    <property type="entry name" value="Acyl-CoA N-acyltransferases (Nat)"/>
    <property type="match status" value="1"/>
</dbReference>
<dbReference type="PANTHER" id="PTHR43626:SF4">
    <property type="entry name" value="GCN5-RELATED N-ACETYLTRANSFERASE 2, CHLOROPLASTIC"/>
    <property type="match status" value="1"/>
</dbReference>
<protein>
    <submittedName>
        <fullName evidence="4">GNAT family N-acetyltransferase</fullName>
    </submittedName>
</protein>
<reference evidence="4 5" key="1">
    <citation type="submission" date="2019-02" db="EMBL/GenBank/DDBJ databases">
        <title>Paenibacillus sp. nov., isolated from surface-sterilized tissue of Thalictrum simplex L.</title>
        <authorList>
            <person name="Tuo L."/>
        </authorList>
    </citation>
    <scope>NUCLEOTIDE SEQUENCE [LARGE SCALE GENOMIC DNA]</scope>
    <source>
        <strain evidence="4 5">N2SHLJ1</strain>
    </source>
</reference>
<dbReference type="Proteomes" id="UP000293142">
    <property type="component" value="Unassembled WGS sequence"/>
</dbReference>
<dbReference type="AlphaFoldDB" id="A0A4Q9DSU3"/>
<organism evidence="4 5">
    <name type="scientific">Paenibacillus thalictri</name>
    <dbReference type="NCBI Taxonomy" id="2527873"/>
    <lineage>
        <taxon>Bacteria</taxon>
        <taxon>Bacillati</taxon>
        <taxon>Bacillota</taxon>
        <taxon>Bacilli</taxon>
        <taxon>Bacillales</taxon>
        <taxon>Paenibacillaceae</taxon>
        <taxon>Paenibacillus</taxon>
    </lineage>
</organism>
<evidence type="ECO:0000256" key="2">
    <source>
        <dbReference type="ARBA" id="ARBA00023315"/>
    </source>
</evidence>
<dbReference type="EMBL" id="SIRE01000008">
    <property type="protein sequence ID" value="TBL79156.1"/>
    <property type="molecule type" value="Genomic_DNA"/>
</dbReference>